<name>A0A2G8TB00_9BURK</name>
<dbReference type="Pfam" id="PF00392">
    <property type="entry name" value="GntR"/>
    <property type="match status" value="1"/>
</dbReference>
<dbReference type="CDD" id="cd07377">
    <property type="entry name" value="WHTH_GntR"/>
    <property type="match status" value="1"/>
</dbReference>
<accession>A0A2G8TB00</accession>
<dbReference type="SUPFAM" id="SSF46785">
    <property type="entry name" value="Winged helix' DNA-binding domain"/>
    <property type="match status" value="1"/>
</dbReference>
<dbReference type="InterPro" id="IPR036390">
    <property type="entry name" value="WH_DNA-bd_sf"/>
</dbReference>
<dbReference type="InterPro" id="IPR011711">
    <property type="entry name" value="GntR_C"/>
</dbReference>
<dbReference type="SUPFAM" id="SSF48008">
    <property type="entry name" value="GntR ligand-binding domain-like"/>
    <property type="match status" value="1"/>
</dbReference>
<evidence type="ECO:0000256" key="3">
    <source>
        <dbReference type="ARBA" id="ARBA00023163"/>
    </source>
</evidence>
<dbReference type="PRINTS" id="PR00035">
    <property type="entry name" value="HTHGNTR"/>
</dbReference>
<dbReference type="GO" id="GO:0003700">
    <property type="term" value="F:DNA-binding transcription factor activity"/>
    <property type="evidence" value="ECO:0007669"/>
    <property type="project" value="InterPro"/>
</dbReference>
<protein>
    <submittedName>
        <fullName evidence="5">GntR family transcriptional regulator</fullName>
    </submittedName>
</protein>
<dbReference type="Pfam" id="PF07729">
    <property type="entry name" value="FCD"/>
    <property type="match status" value="1"/>
</dbReference>
<dbReference type="InterPro" id="IPR000524">
    <property type="entry name" value="Tscrpt_reg_HTH_GntR"/>
</dbReference>
<keyword evidence="6" id="KW-1185">Reference proteome</keyword>
<dbReference type="Gene3D" id="1.20.120.530">
    <property type="entry name" value="GntR ligand-binding domain-like"/>
    <property type="match status" value="1"/>
</dbReference>
<dbReference type="EMBL" id="PDOC01000020">
    <property type="protein sequence ID" value="PIL42848.1"/>
    <property type="molecule type" value="Genomic_DNA"/>
</dbReference>
<dbReference type="SMART" id="SM00895">
    <property type="entry name" value="FCD"/>
    <property type="match status" value="1"/>
</dbReference>
<dbReference type="OrthoDB" id="8680857at2"/>
<dbReference type="PANTHER" id="PTHR43537">
    <property type="entry name" value="TRANSCRIPTIONAL REGULATOR, GNTR FAMILY"/>
    <property type="match status" value="1"/>
</dbReference>
<keyword evidence="1" id="KW-0805">Transcription regulation</keyword>
<dbReference type="RefSeq" id="WP_099792356.1">
    <property type="nucleotide sequence ID" value="NZ_JBHLYV010000092.1"/>
</dbReference>
<gene>
    <name evidence="5" type="ORF">CR105_22345</name>
</gene>
<evidence type="ECO:0000259" key="4">
    <source>
        <dbReference type="PROSITE" id="PS50949"/>
    </source>
</evidence>
<dbReference type="PANTHER" id="PTHR43537:SF50">
    <property type="entry name" value="TRANSCRIPTIONAL REGULATORY PROTEIN"/>
    <property type="match status" value="1"/>
</dbReference>
<keyword evidence="3" id="KW-0804">Transcription</keyword>
<sequence length="239" mass="26410">MIEDLPNSDLPAAEPRAAGIDRQGLASAVTVRLRDMIIEGTLLPGTRLNERVLCEQLMVSRTPLREAFKVLAGEGLIELLPNRGAQVAELSVADIEQTFEVLGALEGLSGLLACQRITDAEITEIRALHYEMMAAHARRDLAAYYKINHVIHDRINASAGNAVLTGTYLQMNARIQNLRFRSNFNQDKWNAAMKEHSAMLDALERRDGQALRAILEHHLLTKRDTVVADLRGSKPTPGS</sequence>
<dbReference type="AlphaFoldDB" id="A0A2G8TB00"/>
<keyword evidence="2" id="KW-0238">DNA-binding</keyword>
<dbReference type="Gene3D" id="1.10.10.10">
    <property type="entry name" value="Winged helix-like DNA-binding domain superfamily/Winged helix DNA-binding domain"/>
    <property type="match status" value="1"/>
</dbReference>
<dbReference type="PROSITE" id="PS50949">
    <property type="entry name" value="HTH_GNTR"/>
    <property type="match status" value="1"/>
</dbReference>
<dbReference type="GO" id="GO:0003677">
    <property type="term" value="F:DNA binding"/>
    <property type="evidence" value="ECO:0007669"/>
    <property type="project" value="UniProtKB-KW"/>
</dbReference>
<dbReference type="Proteomes" id="UP000230390">
    <property type="component" value="Unassembled WGS sequence"/>
</dbReference>
<comment type="caution">
    <text evidence="5">The sequence shown here is derived from an EMBL/GenBank/DDBJ whole genome shotgun (WGS) entry which is preliminary data.</text>
</comment>
<reference evidence="5 6" key="1">
    <citation type="submission" date="2017-10" db="EMBL/GenBank/DDBJ databases">
        <title>Massilia psychrophilum sp. nov., a novel purple-pigmented bacterium isolated from Tianshan glacier, Xinjiang Municipality, China.</title>
        <authorList>
            <person name="Wang H."/>
        </authorList>
    </citation>
    <scope>NUCLEOTIDE SEQUENCE [LARGE SCALE GENOMIC DNA]</scope>
    <source>
        <strain evidence="5 6">JCM 30074</strain>
    </source>
</reference>
<organism evidence="5 6">
    <name type="scientific">Massilia eurypsychrophila</name>
    <dbReference type="NCBI Taxonomy" id="1485217"/>
    <lineage>
        <taxon>Bacteria</taxon>
        <taxon>Pseudomonadati</taxon>
        <taxon>Pseudomonadota</taxon>
        <taxon>Betaproteobacteria</taxon>
        <taxon>Burkholderiales</taxon>
        <taxon>Oxalobacteraceae</taxon>
        <taxon>Telluria group</taxon>
        <taxon>Massilia</taxon>
    </lineage>
</organism>
<dbReference type="SMART" id="SM00345">
    <property type="entry name" value="HTH_GNTR"/>
    <property type="match status" value="1"/>
</dbReference>
<dbReference type="InterPro" id="IPR008920">
    <property type="entry name" value="TF_FadR/GntR_C"/>
</dbReference>
<evidence type="ECO:0000256" key="2">
    <source>
        <dbReference type="ARBA" id="ARBA00023125"/>
    </source>
</evidence>
<dbReference type="InterPro" id="IPR036388">
    <property type="entry name" value="WH-like_DNA-bd_sf"/>
</dbReference>
<proteinExistence type="predicted"/>
<evidence type="ECO:0000313" key="6">
    <source>
        <dbReference type="Proteomes" id="UP000230390"/>
    </source>
</evidence>
<evidence type="ECO:0000256" key="1">
    <source>
        <dbReference type="ARBA" id="ARBA00023015"/>
    </source>
</evidence>
<feature type="domain" description="HTH gntR-type" evidence="4">
    <location>
        <begin position="23"/>
        <end position="90"/>
    </location>
</feature>
<evidence type="ECO:0000313" key="5">
    <source>
        <dbReference type="EMBL" id="PIL42848.1"/>
    </source>
</evidence>